<dbReference type="AlphaFoldDB" id="A0A5B9WDV3"/>
<proteinExistence type="predicted"/>
<dbReference type="SUPFAM" id="SSF53067">
    <property type="entry name" value="Actin-like ATPase domain"/>
    <property type="match status" value="2"/>
</dbReference>
<sequence>MSPGEPLLLGIDGGGTSTVALLGRGDGTVLGRGRAGPSNANAVGEEAARAALEQSIAGAFADAGRERSKAAVACLGLAGFDRPEDKELLRQWSESGRWANDLILGNDGDLVVAAGTPEGFGVGVIAGTGSIAVVRAPGGRSSRSGGWGHLLGDEGSAYAVVLAALRSIARRADGRESPRRTPDPLTRHLCDAMSIPGPEGLVRAIYAPGMDRTRIASLAPAVLAAADEDPSIADVLLRPAGRELALMASAAARAVGWEAGRLDVALAGGFLLSSRVVRESLLDGLRAEGYDPAAMDVPEPAAGALVLARRRLGSP</sequence>
<dbReference type="PANTHER" id="PTHR43190">
    <property type="entry name" value="N-ACETYL-D-GLUCOSAMINE KINASE"/>
    <property type="match status" value="1"/>
</dbReference>
<organism evidence="2 3">
    <name type="scientific">Aquisphaera giovannonii</name>
    <dbReference type="NCBI Taxonomy" id="406548"/>
    <lineage>
        <taxon>Bacteria</taxon>
        <taxon>Pseudomonadati</taxon>
        <taxon>Planctomycetota</taxon>
        <taxon>Planctomycetia</taxon>
        <taxon>Isosphaerales</taxon>
        <taxon>Isosphaeraceae</taxon>
        <taxon>Aquisphaera</taxon>
    </lineage>
</organism>
<feature type="domain" description="ATPase BadF/BadG/BcrA/BcrD type" evidence="1">
    <location>
        <begin position="9"/>
        <end position="280"/>
    </location>
</feature>
<dbReference type="Gene3D" id="3.30.420.40">
    <property type="match status" value="2"/>
</dbReference>
<dbReference type="InterPro" id="IPR052519">
    <property type="entry name" value="Euk-type_GlcNAc_Kinase"/>
</dbReference>
<dbReference type="EMBL" id="CP042997">
    <property type="protein sequence ID" value="QEH38080.1"/>
    <property type="molecule type" value="Genomic_DNA"/>
</dbReference>
<dbReference type="PANTHER" id="PTHR43190:SF3">
    <property type="entry name" value="N-ACETYL-D-GLUCOSAMINE KINASE"/>
    <property type="match status" value="1"/>
</dbReference>
<protein>
    <submittedName>
        <fullName evidence="2">BadF/BadG/BcrA/BcrD ATPase family protein</fullName>
    </submittedName>
</protein>
<evidence type="ECO:0000313" key="2">
    <source>
        <dbReference type="EMBL" id="QEH38080.1"/>
    </source>
</evidence>
<evidence type="ECO:0000313" key="3">
    <source>
        <dbReference type="Proteomes" id="UP000324233"/>
    </source>
</evidence>
<reference evidence="2 3" key="1">
    <citation type="submission" date="2019-08" db="EMBL/GenBank/DDBJ databases">
        <title>Deep-cultivation of Planctomycetes and their phenomic and genomic characterization uncovers novel biology.</title>
        <authorList>
            <person name="Wiegand S."/>
            <person name="Jogler M."/>
            <person name="Boedeker C."/>
            <person name="Pinto D."/>
            <person name="Vollmers J."/>
            <person name="Rivas-Marin E."/>
            <person name="Kohn T."/>
            <person name="Peeters S.H."/>
            <person name="Heuer A."/>
            <person name="Rast P."/>
            <person name="Oberbeckmann S."/>
            <person name="Bunk B."/>
            <person name="Jeske O."/>
            <person name="Meyerdierks A."/>
            <person name="Storesund J.E."/>
            <person name="Kallscheuer N."/>
            <person name="Luecker S."/>
            <person name="Lage O.M."/>
            <person name="Pohl T."/>
            <person name="Merkel B.J."/>
            <person name="Hornburger P."/>
            <person name="Mueller R.-W."/>
            <person name="Bruemmer F."/>
            <person name="Labrenz M."/>
            <person name="Spormann A.M."/>
            <person name="Op den Camp H."/>
            <person name="Overmann J."/>
            <person name="Amann R."/>
            <person name="Jetten M.S.M."/>
            <person name="Mascher T."/>
            <person name="Medema M.H."/>
            <person name="Devos D.P."/>
            <person name="Kaster A.-K."/>
            <person name="Ovreas L."/>
            <person name="Rohde M."/>
            <person name="Galperin M.Y."/>
            <person name="Jogler C."/>
        </authorList>
    </citation>
    <scope>NUCLEOTIDE SEQUENCE [LARGE SCALE GENOMIC DNA]</scope>
    <source>
        <strain evidence="2 3">OJF2</strain>
    </source>
</reference>
<accession>A0A5B9WDV3</accession>
<keyword evidence="3" id="KW-1185">Reference proteome</keyword>
<dbReference type="OrthoDB" id="9772633at2"/>
<dbReference type="CDD" id="cd24007">
    <property type="entry name" value="ASKHA_NBD_eukNAGK-like"/>
    <property type="match status" value="1"/>
</dbReference>
<dbReference type="RefSeq" id="WP_148597560.1">
    <property type="nucleotide sequence ID" value="NZ_CP042997.1"/>
</dbReference>
<name>A0A5B9WDV3_9BACT</name>
<dbReference type="KEGG" id="agv:OJF2_66780"/>
<gene>
    <name evidence="2" type="ORF">OJF2_66780</name>
</gene>
<dbReference type="Pfam" id="PF01869">
    <property type="entry name" value="BcrAD_BadFG"/>
    <property type="match status" value="1"/>
</dbReference>
<dbReference type="InterPro" id="IPR043129">
    <property type="entry name" value="ATPase_NBD"/>
</dbReference>
<dbReference type="InterPro" id="IPR002731">
    <property type="entry name" value="ATPase_BadF"/>
</dbReference>
<dbReference type="Proteomes" id="UP000324233">
    <property type="component" value="Chromosome"/>
</dbReference>
<evidence type="ECO:0000259" key="1">
    <source>
        <dbReference type="Pfam" id="PF01869"/>
    </source>
</evidence>